<name>A0A5B7JG03_PORTR</name>
<reference evidence="1 2" key="1">
    <citation type="submission" date="2019-05" db="EMBL/GenBank/DDBJ databases">
        <title>Another draft genome of Portunus trituberculatus and its Hox gene families provides insights of decapod evolution.</title>
        <authorList>
            <person name="Jeong J.-H."/>
            <person name="Song I."/>
            <person name="Kim S."/>
            <person name="Choi T."/>
            <person name="Kim D."/>
            <person name="Ryu S."/>
            <person name="Kim W."/>
        </authorList>
    </citation>
    <scope>NUCLEOTIDE SEQUENCE [LARGE SCALE GENOMIC DNA]</scope>
    <source>
        <tissue evidence="1">Muscle</tissue>
    </source>
</reference>
<organism evidence="1 2">
    <name type="scientific">Portunus trituberculatus</name>
    <name type="common">Swimming crab</name>
    <name type="synonym">Neptunus trituberculatus</name>
    <dbReference type="NCBI Taxonomy" id="210409"/>
    <lineage>
        <taxon>Eukaryota</taxon>
        <taxon>Metazoa</taxon>
        <taxon>Ecdysozoa</taxon>
        <taxon>Arthropoda</taxon>
        <taxon>Crustacea</taxon>
        <taxon>Multicrustacea</taxon>
        <taxon>Malacostraca</taxon>
        <taxon>Eumalacostraca</taxon>
        <taxon>Eucarida</taxon>
        <taxon>Decapoda</taxon>
        <taxon>Pleocyemata</taxon>
        <taxon>Brachyura</taxon>
        <taxon>Eubrachyura</taxon>
        <taxon>Portunoidea</taxon>
        <taxon>Portunidae</taxon>
        <taxon>Portuninae</taxon>
        <taxon>Portunus</taxon>
    </lineage>
</organism>
<proteinExistence type="predicted"/>
<dbReference type="PANTHER" id="PTHR33395">
    <property type="entry name" value="TRANSCRIPTASE, PUTATIVE-RELATED-RELATED"/>
    <property type="match status" value="1"/>
</dbReference>
<keyword evidence="2" id="KW-1185">Reference proteome</keyword>
<evidence type="ECO:0008006" key="3">
    <source>
        <dbReference type="Google" id="ProtNLM"/>
    </source>
</evidence>
<accession>A0A5B7JG03</accession>
<dbReference type="AlphaFoldDB" id="A0A5B7JG03"/>
<dbReference type="GO" id="GO:0031012">
    <property type="term" value="C:extracellular matrix"/>
    <property type="evidence" value="ECO:0007669"/>
    <property type="project" value="TreeGrafter"/>
</dbReference>
<protein>
    <recommendedName>
        <fullName evidence="3">Endonuclease/exonuclease/phosphatase domain-containing protein</fullName>
    </recommendedName>
</protein>
<sequence>MRHPTRGNNILDIVLINDENTIKDVETGPEFSSSDNRTLKFTINFDKGKVSESKEKVPDYRRANYTRLRMQLASIKWNILLETPDEDKTWEVFAEKINDTAEMCIPL</sequence>
<evidence type="ECO:0000313" key="2">
    <source>
        <dbReference type="Proteomes" id="UP000324222"/>
    </source>
</evidence>
<dbReference type="GO" id="GO:0007508">
    <property type="term" value="P:larval heart development"/>
    <property type="evidence" value="ECO:0007669"/>
    <property type="project" value="TreeGrafter"/>
</dbReference>
<dbReference type="Proteomes" id="UP000324222">
    <property type="component" value="Unassembled WGS sequence"/>
</dbReference>
<dbReference type="GO" id="GO:0061343">
    <property type="term" value="P:cell adhesion involved in heart morphogenesis"/>
    <property type="evidence" value="ECO:0007669"/>
    <property type="project" value="TreeGrafter"/>
</dbReference>
<evidence type="ECO:0000313" key="1">
    <source>
        <dbReference type="EMBL" id="MPC95680.1"/>
    </source>
</evidence>
<dbReference type="EMBL" id="VSRR010103125">
    <property type="protein sequence ID" value="MPC95680.1"/>
    <property type="molecule type" value="Genomic_DNA"/>
</dbReference>
<comment type="caution">
    <text evidence="1">The sequence shown here is derived from an EMBL/GenBank/DDBJ whole genome shotgun (WGS) entry which is preliminary data.</text>
</comment>
<gene>
    <name evidence="1" type="ORF">E2C01_090902</name>
</gene>
<dbReference type="PANTHER" id="PTHR33395:SF21">
    <property type="entry name" value="PERICARDIN"/>
    <property type="match status" value="1"/>
</dbReference>